<evidence type="ECO:0000256" key="1">
    <source>
        <dbReference type="ARBA" id="ARBA00001954"/>
    </source>
</evidence>
<keyword evidence="3" id="KW-0444">Lipid biosynthesis</keyword>
<dbReference type="Pfam" id="PF03405">
    <property type="entry name" value="FA_desaturase_2"/>
    <property type="match status" value="1"/>
</dbReference>
<evidence type="ECO:0000256" key="6">
    <source>
        <dbReference type="ARBA" id="ARBA00022946"/>
    </source>
</evidence>
<name>A0ABU6RH41_9FABA</name>
<reference evidence="12 13" key="1">
    <citation type="journal article" date="2023" name="Plants (Basel)">
        <title>Bridging the Gap: Combining Genomics and Transcriptomics Approaches to Understand Stylosanthes scabra, an Orphan Legume from the Brazilian Caatinga.</title>
        <authorList>
            <person name="Ferreira-Neto J.R.C."/>
            <person name="da Silva M.D."/>
            <person name="Binneck E."/>
            <person name="de Melo N.F."/>
            <person name="da Silva R.H."/>
            <person name="de Melo A.L.T.M."/>
            <person name="Pandolfi V."/>
            <person name="Bustamante F.O."/>
            <person name="Brasileiro-Vidal A.C."/>
            <person name="Benko-Iseppon A.M."/>
        </authorList>
    </citation>
    <scope>NUCLEOTIDE SEQUENCE [LARGE SCALE GENOMIC DNA]</scope>
    <source>
        <tissue evidence="12">Leaves</tissue>
    </source>
</reference>
<evidence type="ECO:0000256" key="3">
    <source>
        <dbReference type="ARBA" id="ARBA00022516"/>
    </source>
</evidence>
<comment type="cofactor">
    <cofactor evidence="1">
        <name>Fe(2+)</name>
        <dbReference type="ChEBI" id="CHEBI:29033"/>
    </cofactor>
</comment>
<dbReference type="PANTHER" id="PTHR31155">
    <property type="entry name" value="ACYL- ACYL-CARRIER-PROTEIN DESATURASE-RELATED"/>
    <property type="match status" value="1"/>
</dbReference>
<evidence type="ECO:0000256" key="4">
    <source>
        <dbReference type="ARBA" id="ARBA00022723"/>
    </source>
</evidence>
<keyword evidence="5" id="KW-0276">Fatty acid metabolism</keyword>
<comment type="caution">
    <text evidence="12">The sequence shown here is derived from an EMBL/GenBank/DDBJ whole genome shotgun (WGS) entry which is preliminary data.</text>
</comment>
<evidence type="ECO:0000256" key="7">
    <source>
        <dbReference type="ARBA" id="ARBA00023002"/>
    </source>
</evidence>
<evidence type="ECO:0000313" key="13">
    <source>
        <dbReference type="Proteomes" id="UP001341840"/>
    </source>
</evidence>
<dbReference type="Proteomes" id="UP001341840">
    <property type="component" value="Unassembled WGS sequence"/>
</dbReference>
<keyword evidence="7" id="KW-0560">Oxidoreductase</keyword>
<proteinExistence type="inferred from homology"/>
<evidence type="ECO:0000256" key="10">
    <source>
        <dbReference type="ARBA" id="ARBA00023160"/>
    </source>
</evidence>
<sequence length="312" mass="34588">MALQAMLMFTPMRISSSFACNHNDSHSHYRGYKISKLTSPPRAISAPTLLPNAPPSSSSSTPKPPKTTQSMPPEKMEVFKSLEGWASECVLPLVKPAEKSWQPHDLLPDSSLPVDDFNDQVRALRDRTAKLPDDYLVVLVGDMITEDALPTYQTWINQLDGGVADKTGSSTSPWAVWSRAWTAEENRHGDLLKTYLYLSGRVDMLMIEKTIHNLIAAGMTFPLSYPLDPTPQPAPSPSLLLHLHFTYSPAYPPHVHHHHHHSASVVHHHRTPSLFSPPTLHSHHCTANAPVSPPVVHPPPHSPHYTLVHPSV</sequence>
<keyword evidence="13" id="KW-1185">Reference proteome</keyword>
<dbReference type="Gene3D" id="1.10.620.20">
    <property type="entry name" value="Ribonucleotide Reductase, subunit A"/>
    <property type="match status" value="1"/>
</dbReference>
<dbReference type="InterPro" id="IPR005067">
    <property type="entry name" value="Fatty_acid_desaturase-2"/>
</dbReference>
<comment type="similarity">
    <text evidence="2">Belongs to the fatty acid desaturase type 2 family.</text>
</comment>
<dbReference type="EMBL" id="JASCZI010030514">
    <property type="protein sequence ID" value="MED6123280.1"/>
    <property type="molecule type" value="Genomic_DNA"/>
</dbReference>
<keyword evidence="8" id="KW-0408">Iron</keyword>
<dbReference type="PANTHER" id="PTHR31155:SF31">
    <property type="entry name" value="STEAROYL-[ACYL-CARRIER-PROTEIN] 9-DESATURASE 6, CHLOROPLASTIC"/>
    <property type="match status" value="1"/>
</dbReference>
<evidence type="ECO:0000256" key="11">
    <source>
        <dbReference type="SAM" id="MobiDB-lite"/>
    </source>
</evidence>
<keyword evidence="6" id="KW-0809">Transit peptide</keyword>
<feature type="region of interest" description="Disordered" evidence="11">
    <location>
        <begin position="43"/>
        <end position="72"/>
    </location>
</feature>
<protein>
    <recommendedName>
        <fullName evidence="14">Stearoyl-[acyl-carrier-protein] 9-desaturase</fullName>
    </recommendedName>
</protein>
<evidence type="ECO:0000256" key="2">
    <source>
        <dbReference type="ARBA" id="ARBA00008749"/>
    </source>
</evidence>
<feature type="compositionally biased region" description="Low complexity" evidence="11">
    <location>
        <begin position="45"/>
        <end position="72"/>
    </location>
</feature>
<keyword evidence="10" id="KW-0275">Fatty acid biosynthesis</keyword>
<accession>A0ABU6RH41</accession>
<evidence type="ECO:0000256" key="8">
    <source>
        <dbReference type="ARBA" id="ARBA00023004"/>
    </source>
</evidence>
<evidence type="ECO:0000313" key="12">
    <source>
        <dbReference type="EMBL" id="MED6123280.1"/>
    </source>
</evidence>
<organism evidence="12 13">
    <name type="scientific">Stylosanthes scabra</name>
    <dbReference type="NCBI Taxonomy" id="79078"/>
    <lineage>
        <taxon>Eukaryota</taxon>
        <taxon>Viridiplantae</taxon>
        <taxon>Streptophyta</taxon>
        <taxon>Embryophyta</taxon>
        <taxon>Tracheophyta</taxon>
        <taxon>Spermatophyta</taxon>
        <taxon>Magnoliopsida</taxon>
        <taxon>eudicotyledons</taxon>
        <taxon>Gunneridae</taxon>
        <taxon>Pentapetalae</taxon>
        <taxon>rosids</taxon>
        <taxon>fabids</taxon>
        <taxon>Fabales</taxon>
        <taxon>Fabaceae</taxon>
        <taxon>Papilionoideae</taxon>
        <taxon>50 kb inversion clade</taxon>
        <taxon>dalbergioids sensu lato</taxon>
        <taxon>Dalbergieae</taxon>
        <taxon>Pterocarpus clade</taxon>
        <taxon>Stylosanthes</taxon>
    </lineage>
</organism>
<dbReference type="SUPFAM" id="SSF47240">
    <property type="entry name" value="Ferritin-like"/>
    <property type="match status" value="1"/>
</dbReference>
<dbReference type="InterPro" id="IPR012348">
    <property type="entry name" value="RNR-like"/>
</dbReference>
<gene>
    <name evidence="12" type="ORF">PIB30_047615</name>
</gene>
<evidence type="ECO:0000256" key="5">
    <source>
        <dbReference type="ARBA" id="ARBA00022832"/>
    </source>
</evidence>
<evidence type="ECO:0000256" key="9">
    <source>
        <dbReference type="ARBA" id="ARBA00023098"/>
    </source>
</evidence>
<keyword evidence="4" id="KW-0479">Metal-binding</keyword>
<keyword evidence="9" id="KW-0443">Lipid metabolism</keyword>
<dbReference type="InterPro" id="IPR009078">
    <property type="entry name" value="Ferritin-like_SF"/>
</dbReference>
<evidence type="ECO:0008006" key="14">
    <source>
        <dbReference type="Google" id="ProtNLM"/>
    </source>
</evidence>